<dbReference type="EMBL" id="MWZD01000014">
    <property type="protein sequence ID" value="PRI11861.1"/>
    <property type="molecule type" value="Genomic_DNA"/>
</dbReference>
<keyword evidence="5" id="KW-1185">Reference proteome</keyword>
<dbReference type="Pfam" id="PF00583">
    <property type="entry name" value="Acetyltransf_1"/>
    <property type="match status" value="1"/>
</dbReference>
<sequence>MEPGTSGPSAGGARIIDRVASPEEHARLAASVGWQGHFDDHLRAASLAASLAGVVCSVDGQVVGMARAVGDGLQYAYVQDVIVDPEFAGEGIASALVERLVELLRPAPGAELFVGLFASDEAVGVYESLGFSREGALGMHRRLTA</sequence>
<evidence type="ECO:0000256" key="2">
    <source>
        <dbReference type="ARBA" id="ARBA00023315"/>
    </source>
</evidence>
<keyword evidence="2" id="KW-0012">Acyltransferase</keyword>
<protein>
    <recommendedName>
        <fullName evidence="3">N-acetyltransferase domain-containing protein</fullName>
    </recommendedName>
</protein>
<name>A0A2S9QQJ0_9MICO</name>
<comment type="caution">
    <text evidence="4">The sequence shown here is derived from an EMBL/GenBank/DDBJ whole genome shotgun (WGS) entry which is preliminary data.</text>
</comment>
<proteinExistence type="predicted"/>
<dbReference type="InterPro" id="IPR016181">
    <property type="entry name" value="Acyl_CoA_acyltransferase"/>
</dbReference>
<dbReference type="Gene3D" id="3.40.630.30">
    <property type="match status" value="1"/>
</dbReference>
<dbReference type="PROSITE" id="PS51186">
    <property type="entry name" value="GNAT"/>
    <property type="match status" value="1"/>
</dbReference>
<dbReference type="RefSeq" id="WP_105804797.1">
    <property type="nucleotide sequence ID" value="NZ_MWZD01000014.1"/>
</dbReference>
<dbReference type="Proteomes" id="UP000238650">
    <property type="component" value="Unassembled WGS sequence"/>
</dbReference>
<gene>
    <name evidence="4" type="ORF">B4915_05375</name>
</gene>
<dbReference type="CDD" id="cd04301">
    <property type="entry name" value="NAT_SF"/>
    <property type="match status" value="1"/>
</dbReference>
<evidence type="ECO:0000313" key="5">
    <source>
        <dbReference type="Proteomes" id="UP000238650"/>
    </source>
</evidence>
<keyword evidence="1" id="KW-0808">Transferase</keyword>
<evidence type="ECO:0000313" key="4">
    <source>
        <dbReference type="EMBL" id="PRI11861.1"/>
    </source>
</evidence>
<dbReference type="GO" id="GO:0008080">
    <property type="term" value="F:N-acetyltransferase activity"/>
    <property type="evidence" value="ECO:0007669"/>
    <property type="project" value="InterPro"/>
</dbReference>
<accession>A0A2S9QQJ0</accession>
<dbReference type="AlphaFoldDB" id="A0A2S9QQJ0"/>
<feature type="domain" description="N-acetyltransferase" evidence="3">
    <location>
        <begin position="15"/>
        <end position="145"/>
    </location>
</feature>
<dbReference type="InterPro" id="IPR000182">
    <property type="entry name" value="GNAT_dom"/>
</dbReference>
<dbReference type="PANTHER" id="PTHR43626">
    <property type="entry name" value="ACYL-COA N-ACYLTRANSFERASE"/>
    <property type="match status" value="1"/>
</dbReference>
<dbReference type="InterPro" id="IPR045039">
    <property type="entry name" value="NSI-like"/>
</dbReference>
<dbReference type="SUPFAM" id="SSF55729">
    <property type="entry name" value="Acyl-CoA N-acyltransferases (Nat)"/>
    <property type="match status" value="1"/>
</dbReference>
<evidence type="ECO:0000256" key="1">
    <source>
        <dbReference type="ARBA" id="ARBA00022679"/>
    </source>
</evidence>
<dbReference type="OrthoDB" id="3190820at2"/>
<organism evidence="4 5">
    <name type="scientific">Leucobacter massiliensis</name>
    <dbReference type="NCBI Taxonomy" id="1686285"/>
    <lineage>
        <taxon>Bacteria</taxon>
        <taxon>Bacillati</taxon>
        <taxon>Actinomycetota</taxon>
        <taxon>Actinomycetes</taxon>
        <taxon>Micrococcales</taxon>
        <taxon>Microbacteriaceae</taxon>
        <taxon>Leucobacter</taxon>
    </lineage>
</organism>
<evidence type="ECO:0000259" key="3">
    <source>
        <dbReference type="PROSITE" id="PS51186"/>
    </source>
</evidence>
<dbReference type="GO" id="GO:0005737">
    <property type="term" value="C:cytoplasm"/>
    <property type="evidence" value="ECO:0007669"/>
    <property type="project" value="TreeGrafter"/>
</dbReference>
<dbReference type="PANTHER" id="PTHR43626:SF4">
    <property type="entry name" value="GCN5-RELATED N-ACETYLTRANSFERASE 2, CHLOROPLASTIC"/>
    <property type="match status" value="1"/>
</dbReference>
<reference evidence="4 5" key="1">
    <citation type="journal article" date="2017" name="New Microbes New Infect">
        <title>Genome sequence of 'Leucobacter massiliensis' sp. nov. isolated from human pharynx after travel to the 2014 Hajj.</title>
        <authorList>
            <person name="Leangapichart T."/>
            <person name="Gautret P."/>
            <person name="Nguyen T.T."/>
            <person name="Armstrong N."/>
            <person name="Rolain J.M."/>
        </authorList>
    </citation>
    <scope>NUCLEOTIDE SEQUENCE [LARGE SCALE GENOMIC DNA]</scope>
    <source>
        <strain evidence="4 5">122RC15</strain>
    </source>
</reference>